<dbReference type="STRING" id="946677.SAMN05444484_11531"/>
<proteinExistence type="predicted"/>
<dbReference type="Pfam" id="PF05137">
    <property type="entry name" value="PilN"/>
    <property type="match status" value="1"/>
</dbReference>
<keyword evidence="1" id="KW-0472">Membrane</keyword>
<name>A0A1M7MYC3_9FLAO</name>
<evidence type="ECO:0000313" key="2">
    <source>
        <dbReference type="EMBL" id="SHM95672.1"/>
    </source>
</evidence>
<accession>A0A1M7MYC3</accession>
<dbReference type="EMBL" id="FRBT01000015">
    <property type="protein sequence ID" value="SHM95672.1"/>
    <property type="molecule type" value="Genomic_DNA"/>
</dbReference>
<gene>
    <name evidence="2" type="ORF">SAMN05444484_11531</name>
</gene>
<organism evidence="2 3">
    <name type="scientific">Flavobacterium chilense</name>
    <dbReference type="NCBI Taxonomy" id="946677"/>
    <lineage>
        <taxon>Bacteria</taxon>
        <taxon>Pseudomonadati</taxon>
        <taxon>Bacteroidota</taxon>
        <taxon>Flavobacteriia</taxon>
        <taxon>Flavobacteriales</taxon>
        <taxon>Flavobacteriaceae</taxon>
        <taxon>Flavobacterium</taxon>
    </lineage>
</organism>
<dbReference type="InterPro" id="IPR007813">
    <property type="entry name" value="PilN"/>
</dbReference>
<keyword evidence="1" id="KW-1133">Transmembrane helix</keyword>
<keyword evidence="3" id="KW-1185">Reference proteome</keyword>
<reference evidence="3" key="1">
    <citation type="submission" date="2016-11" db="EMBL/GenBank/DDBJ databases">
        <authorList>
            <person name="Varghese N."/>
            <person name="Submissions S."/>
        </authorList>
    </citation>
    <scope>NUCLEOTIDE SEQUENCE [LARGE SCALE GENOMIC DNA]</scope>
    <source>
        <strain evidence="3">DSM 24724</strain>
    </source>
</reference>
<dbReference type="RefSeq" id="WP_068845815.1">
    <property type="nucleotide sequence ID" value="NZ_FRBT01000015.1"/>
</dbReference>
<feature type="transmembrane region" description="Helical" evidence="1">
    <location>
        <begin position="241"/>
        <end position="261"/>
    </location>
</feature>
<evidence type="ECO:0000256" key="1">
    <source>
        <dbReference type="SAM" id="Phobius"/>
    </source>
</evidence>
<evidence type="ECO:0000313" key="3">
    <source>
        <dbReference type="Proteomes" id="UP000184028"/>
    </source>
</evidence>
<sequence>MTLPSITNFLLGKQYIGIEHFTLNNEDKVALLLVEKKKEGLVIAKKDRVNYNGKIAEKWDSKLPFFLIINNNQVIQKEISGIDPSDEKLLHKAFPNTNWEEFYFEIWRLKTKSIIAIARQSYLNEIISNYEKQKITISGVSLGVCSIAEIINYTEETELYTNCQIVSRHEQNQVIVSSVPDSAISYTINELKIENRQLLAFSGILRLIMNTTLNTGSIVSYSEELYDRYNQKMFFGKSLKIMVGILLAILLLNFVFFSHYYKLAQETSETLLVNKSSIEDVSKIKQRILLKEEKVKNIVGKTVSQSSLIINEITNKVPSSILLTELTFNPLEKKVKLEEPILTQEKTITISGTTIANSAFTTWVEAIEKLKWVDKVLITHFGKNEANETEFSIKLTLK</sequence>
<protein>
    <submittedName>
        <fullName evidence="2">Tfp pilus assembly protein PilN</fullName>
    </submittedName>
</protein>
<dbReference type="AlphaFoldDB" id="A0A1M7MYC3"/>
<dbReference type="OrthoDB" id="1186626at2"/>
<dbReference type="Proteomes" id="UP000184028">
    <property type="component" value="Unassembled WGS sequence"/>
</dbReference>
<keyword evidence="1" id="KW-0812">Transmembrane</keyword>